<protein>
    <recommendedName>
        <fullName evidence="5">STAS domain-containing protein</fullName>
    </recommendedName>
</protein>
<sequence>MELTIALSSRDDEDLVELTGILDYASVPYLRHVVFELLDDHRRQIVVGVSGLRLLDAASIKLFLYLQSRAEQLGGDLRLAEAGGTVLATLEVTGVAKQLGVYDELAWPVHRRQREPVDLGGMRVGHGEWPANATELLMRLHELDATDPVRRRARDDVIELCLPAAHRLARRYSGGGSPTADLTQVAALGLVKAVDGFNPAHGVEFGAYATPTVLGEIKRYFRDRSNGIRMPRRLQELRLSVNRVSDQLTQLCGHWPTVADLAAHLGADEEEIVEMICACNGHQPLSLDLPSAGIEDDTTLMDIVGAEDPAYDLVEHRESLRVLVAQLPEREQRILSLRFYGNLPQGQIAALVGLSQMHVSRLLRRSLSTLHRRLTE</sequence>
<keyword evidence="2" id="KW-0731">Sigma factor</keyword>
<organism evidence="6 7">
    <name type="scientific">Dactylosporangium maewongense</name>
    <dbReference type="NCBI Taxonomy" id="634393"/>
    <lineage>
        <taxon>Bacteria</taxon>
        <taxon>Bacillati</taxon>
        <taxon>Actinomycetota</taxon>
        <taxon>Actinomycetes</taxon>
        <taxon>Micromonosporales</taxon>
        <taxon>Micromonosporaceae</taxon>
        <taxon>Dactylosporangium</taxon>
    </lineage>
</organism>
<keyword evidence="3" id="KW-0238">DNA-binding</keyword>
<dbReference type="Pfam" id="PF04545">
    <property type="entry name" value="Sigma70_r4"/>
    <property type="match status" value="1"/>
</dbReference>
<evidence type="ECO:0000256" key="3">
    <source>
        <dbReference type="ARBA" id="ARBA00023125"/>
    </source>
</evidence>
<dbReference type="SUPFAM" id="SSF88659">
    <property type="entry name" value="Sigma3 and sigma4 domains of RNA polymerase sigma factors"/>
    <property type="match status" value="2"/>
</dbReference>
<dbReference type="EMBL" id="BAAAQD010000012">
    <property type="protein sequence ID" value="GAA1533352.1"/>
    <property type="molecule type" value="Genomic_DNA"/>
</dbReference>
<dbReference type="InterPro" id="IPR014284">
    <property type="entry name" value="RNA_pol_sigma-70_dom"/>
</dbReference>
<dbReference type="PANTHER" id="PTHR30385:SF4">
    <property type="entry name" value="RNA POLYMERASE SIGMA-E FACTOR"/>
    <property type="match status" value="1"/>
</dbReference>
<dbReference type="SUPFAM" id="SSF88946">
    <property type="entry name" value="Sigma2 domain of RNA polymerase sigma factors"/>
    <property type="match status" value="1"/>
</dbReference>
<dbReference type="CDD" id="cd07043">
    <property type="entry name" value="STAS_anti-anti-sigma_factors"/>
    <property type="match status" value="1"/>
</dbReference>
<dbReference type="PANTHER" id="PTHR30385">
    <property type="entry name" value="SIGMA FACTOR F FLAGELLAR"/>
    <property type="match status" value="1"/>
</dbReference>
<dbReference type="SUPFAM" id="SSF52091">
    <property type="entry name" value="SpoIIaa-like"/>
    <property type="match status" value="1"/>
</dbReference>
<dbReference type="InterPro" id="IPR013325">
    <property type="entry name" value="RNA_pol_sigma_r2"/>
</dbReference>
<dbReference type="Gene3D" id="1.20.120.1810">
    <property type="match status" value="1"/>
</dbReference>
<evidence type="ECO:0000256" key="2">
    <source>
        <dbReference type="ARBA" id="ARBA00023082"/>
    </source>
</evidence>
<comment type="caution">
    <text evidence="6">The sequence shown here is derived from an EMBL/GenBank/DDBJ whole genome shotgun (WGS) entry which is preliminary data.</text>
</comment>
<dbReference type="PROSITE" id="PS50801">
    <property type="entry name" value="STAS"/>
    <property type="match status" value="1"/>
</dbReference>
<evidence type="ECO:0000256" key="4">
    <source>
        <dbReference type="ARBA" id="ARBA00023163"/>
    </source>
</evidence>
<dbReference type="InterPro" id="IPR007627">
    <property type="entry name" value="RNA_pol_sigma70_r2"/>
</dbReference>
<dbReference type="Proteomes" id="UP001501470">
    <property type="component" value="Unassembled WGS sequence"/>
</dbReference>
<dbReference type="InterPro" id="IPR013324">
    <property type="entry name" value="RNA_pol_sigma_r3/r4-like"/>
</dbReference>
<dbReference type="InterPro" id="IPR058548">
    <property type="entry name" value="MlaB-like_STAS"/>
</dbReference>
<evidence type="ECO:0000313" key="7">
    <source>
        <dbReference type="Proteomes" id="UP001501470"/>
    </source>
</evidence>
<dbReference type="NCBIfam" id="TIGR02937">
    <property type="entry name" value="sigma70-ECF"/>
    <property type="match status" value="1"/>
</dbReference>
<dbReference type="InterPro" id="IPR002645">
    <property type="entry name" value="STAS_dom"/>
</dbReference>
<feature type="domain" description="STAS" evidence="5">
    <location>
        <begin position="3"/>
        <end position="100"/>
    </location>
</feature>
<evidence type="ECO:0000256" key="1">
    <source>
        <dbReference type="ARBA" id="ARBA00023015"/>
    </source>
</evidence>
<dbReference type="InterPro" id="IPR007624">
    <property type="entry name" value="RNA_pol_sigma70_r3"/>
</dbReference>
<keyword evidence="1" id="KW-0805">Transcription regulation</keyword>
<dbReference type="Gene3D" id="3.30.750.24">
    <property type="entry name" value="STAS domain"/>
    <property type="match status" value="1"/>
</dbReference>
<proteinExistence type="predicted"/>
<dbReference type="RefSeq" id="WP_344505547.1">
    <property type="nucleotide sequence ID" value="NZ_BAAAQD010000012.1"/>
</dbReference>
<dbReference type="InterPro" id="IPR036388">
    <property type="entry name" value="WH-like_DNA-bd_sf"/>
</dbReference>
<dbReference type="Gene3D" id="1.10.10.10">
    <property type="entry name" value="Winged helix-like DNA-binding domain superfamily/Winged helix DNA-binding domain"/>
    <property type="match status" value="2"/>
</dbReference>
<dbReference type="InterPro" id="IPR036513">
    <property type="entry name" value="STAS_dom_sf"/>
</dbReference>
<dbReference type="Pfam" id="PF04539">
    <property type="entry name" value="Sigma70_r3"/>
    <property type="match status" value="1"/>
</dbReference>
<dbReference type="CDD" id="cd06171">
    <property type="entry name" value="Sigma70_r4"/>
    <property type="match status" value="1"/>
</dbReference>
<dbReference type="InterPro" id="IPR014322">
    <property type="entry name" value="RNA_pol_sigma-B/F/G"/>
</dbReference>
<dbReference type="Pfam" id="PF04542">
    <property type="entry name" value="Sigma70_r2"/>
    <property type="match status" value="1"/>
</dbReference>
<keyword evidence="4" id="KW-0804">Transcription</keyword>
<reference evidence="7" key="1">
    <citation type="journal article" date="2019" name="Int. J. Syst. Evol. Microbiol.">
        <title>The Global Catalogue of Microorganisms (GCM) 10K type strain sequencing project: providing services to taxonomists for standard genome sequencing and annotation.</title>
        <authorList>
            <consortium name="The Broad Institute Genomics Platform"/>
            <consortium name="The Broad Institute Genome Sequencing Center for Infectious Disease"/>
            <person name="Wu L."/>
            <person name="Ma J."/>
        </authorList>
    </citation>
    <scope>NUCLEOTIDE SEQUENCE [LARGE SCALE GENOMIC DNA]</scope>
    <source>
        <strain evidence="7">JCM 15933</strain>
    </source>
</reference>
<dbReference type="InterPro" id="IPR007630">
    <property type="entry name" value="RNA_pol_sigma70_r4"/>
</dbReference>
<dbReference type="NCBIfam" id="TIGR02980">
    <property type="entry name" value="SigBFG"/>
    <property type="match status" value="1"/>
</dbReference>
<evidence type="ECO:0000313" key="6">
    <source>
        <dbReference type="EMBL" id="GAA1533352.1"/>
    </source>
</evidence>
<name>A0ABP4LYX0_9ACTN</name>
<gene>
    <name evidence="6" type="ORF">GCM10009827_059270</name>
</gene>
<dbReference type="Pfam" id="PF13466">
    <property type="entry name" value="STAS_2"/>
    <property type="match status" value="1"/>
</dbReference>
<accession>A0ABP4LYX0</accession>
<keyword evidence="7" id="KW-1185">Reference proteome</keyword>
<evidence type="ECO:0000259" key="5">
    <source>
        <dbReference type="PROSITE" id="PS50801"/>
    </source>
</evidence>